<dbReference type="FunCoup" id="E9GFS0">
    <property type="interactions" value="602"/>
</dbReference>
<dbReference type="InParanoid" id="E9GFS0"/>
<dbReference type="PROSITE" id="PS50003">
    <property type="entry name" value="PH_DOMAIN"/>
    <property type="match status" value="1"/>
</dbReference>
<keyword evidence="3" id="KW-1185">Reference proteome</keyword>
<dbReference type="Gene3D" id="2.30.29.30">
    <property type="entry name" value="Pleckstrin-homology domain (PH domain)/Phosphotyrosine-binding domain (PTB)"/>
    <property type="match status" value="1"/>
</dbReference>
<dbReference type="InterPro" id="IPR045188">
    <property type="entry name" value="Boi1/Boi2-like"/>
</dbReference>
<feature type="domain" description="PH" evidence="1">
    <location>
        <begin position="18"/>
        <end position="114"/>
    </location>
</feature>
<organism evidence="2 3">
    <name type="scientific">Daphnia pulex</name>
    <name type="common">Water flea</name>
    <dbReference type="NCBI Taxonomy" id="6669"/>
    <lineage>
        <taxon>Eukaryota</taxon>
        <taxon>Metazoa</taxon>
        <taxon>Ecdysozoa</taxon>
        <taxon>Arthropoda</taxon>
        <taxon>Crustacea</taxon>
        <taxon>Branchiopoda</taxon>
        <taxon>Diplostraca</taxon>
        <taxon>Cladocera</taxon>
        <taxon>Anomopoda</taxon>
        <taxon>Daphniidae</taxon>
        <taxon>Daphnia</taxon>
    </lineage>
</organism>
<dbReference type="KEGG" id="dpx:DAPPUDRAFT_317366"/>
<reference evidence="2 3" key="1">
    <citation type="journal article" date="2011" name="Science">
        <title>The ecoresponsive genome of Daphnia pulex.</title>
        <authorList>
            <person name="Colbourne J.K."/>
            <person name="Pfrender M.E."/>
            <person name="Gilbert D."/>
            <person name="Thomas W.K."/>
            <person name="Tucker A."/>
            <person name="Oakley T.H."/>
            <person name="Tokishita S."/>
            <person name="Aerts A."/>
            <person name="Arnold G.J."/>
            <person name="Basu M.K."/>
            <person name="Bauer D.J."/>
            <person name="Caceres C.E."/>
            <person name="Carmel L."/>
            <person name="Casola C."/>
            <person name="Choi J.H."/>
            <person name="Detter J.C."/>
            <person name="Dong Q."/>
            <person name="Dusheyko S."/>
            <person name="Eads B.D."/>
            <person name="Frohlich T."/>
            <person name="Geiler-Samerotte K.A."/>
            <person name="Gerlach D."/>
            <person name="Hatcher P."/>
            <person name="Jogdeo S."/>
            <person name="Krijgsveld J."/>
            <person name="Kriventseva E.V."/>
            <person name="Kultz D."/>
            <person name="Laforsch C."/>
            <person name="Lindquist E."/>
            <person name="Lopez J."/>
            <person name="Manak J.R."/>
            <person name="Muller J."/>
            <person name="Pangilinan J."/>
            <person name="Patwardhan R.P."/>
            <person name="Pitluck S."/>
            <person name="Pritham E.J."/>
            <person name="Rechtsteiner A."/>
            <person name="Rho M."/>
            <person name="Rogozin I.B."/>
            <person name="Sakarya O."/>
            <person name="Salamov A."/>
            <person name="Schaack S."/>
            <person name="Shapiro H."/>
            <person name="Shiga Y."/>
            <person name="Skalitzky C."/>
            <person name="Smith Z."/>
            <person name="Souvorov A."/>
            <person name="Sung W."/>
            <person name="Tang Z."/>
            <person name="Tsuchiya D."/>
            <person name="Tu H."/>
            <person name="Vos H."/>
            <person name="Wang M."/>
            <person name="Wolf Y.I."/>
            <person name="Yamagata H."/>
            <person name="Yamada T."/>
            <person name="Ye Y."/>
            <person name="Shaw J.R."/>
            <person name="Andrews J."/>
            <person name="Crease T.J."/>
            <person name="Tang H."/>
            <person name="Lucas S.M."/>
            <person name="Robertson H.M."/>
            <person name="Bork P."/>
            <person name="Koonin E.V."/>
            <person name="Zdobnov E.M."/>
            <person name="Grigoriev I.V."/>
            <person name="Lynch M."/>
            <person name="Boore J.L."/>
        </authorList>
    </citation>
    <scope>NUCLEOTIDE SEQUENCE [LARGE SCALE GENOMIC DNA]</scope>
</reference>
<dbReference type="GO" id="GO:0005802">
    <property type="term" value="C:trans-Golgi network"/>
    <property type="evidence" value="ECO:0000318"/>
    <property type="project" value="GO_Central"/>
</dbReference>
<dbReference type="InterPro" id="IPR001849">
    <property type="entry name" value="PH_domain"/>
</dbReference>
<gene>
    <name evidence="2" type="ORF">DAPPUDRAFT_317366</name>
</gene>
<dbReference type="PhylomeDB" id="E9GFS0"/>
<dbReference type="CDD" id="cd13288">
    <property type="entry name" value="PH_Ses"/>
    <property type="match status" value="1"/>
</dbReference>
<dbReference type="OrthoDB" id="10261837at2759"/>
<dbReference type="EMBL" id="GL732542">
    <property type="protein sequence ID" value="EFX81687.1"/>
    <property type="molecule type" value="Genomic_DNA"/>
</dbReference>
<proteinExistence type="predicted"/>
<dbReference type="GO" id="GO:0055037">
    <property type="term" value="C:recycling endosome"/>
    <property type="evidence" value="ECO:0000318"/>
    <property type="project" value="GO_Central"/>
</dbReference>
<dbReference type="eggNOG" id="ENOG502QQ94">
    <property type="taxonomic scope" value="Eukaryota"/>
</dbReference>
<dbReference type="SMART" id="SM00233">
    <property type="entry name" value="PH"/>
    <property type="match status" value="1"/>
</dbReference>
<dbReference type="HOGENOM" id="CLU_060423_0_1_1"/>
<dbReference type="STRING" id="6669.E9GFS0"/>
<dbReference type="GO" id="GO:0042147">
    <property type="term" value="P:retrograde transport, endosome to Golgi"/>
    <property type="evidence" value="ECO:0000318"/>
    <property type="project" value="GO_Central"/>
</dbReference>
<dbReference type="GO" id="GO:0005829">
    <property type="term" value="C:cytosol"/>
    <property type="evidence" value="ECO:0007669"/>
    <property type="project" value="GOC"/>
</dbReference>
<evidence type="ECO:0000259" key="1">
    <source>
        <dbReference type="PROSITE" id="PS50003"/>
    </source>
</evidence>
<protein>
    <recommendedName>
        <fullName evidence="1">PH domain-containing protein</fullName>
    </recommendedName>
</protein>
<dbReference type="PANTHER" id="PTHR22902">
    <property type="entry name" value="SESQUIPEDALIAN"/>
    <property type="match status" value="1"/>
</dbReference>
<dbReference type="FunFam" id="2.30.29.30:FF:000378">
    <property type="entry name" value="Uncharacterized protein, isoform A"/>
    <property type="match status" value="1"/>
</dbReference>
<accession>E9GFS0</accession>
<dbReference type="Proteomes" id="UP000000305">
    <property type="component" value="Unassembled WGS sequence"/>
</dbReference>
<evidence type="ECO:0000313" key="2">
    <source>
        <dbReference type="EMBL" id="EFX81687.1"/>
    </source>
</evidence>
<dbReference type="GO" id="GO:0007032">
    <property type="term" value="P:endosome organization"/>
    <property type="evidence" value="ECO:0000318"/>
    <property type="project" value="GO_Central"/>
</dbReference>
<sequence>MKVNEKNLIAIANASNLVIDKEGWLNKKGESNKGFQKRWFVLKGNLLYYFEKKTDREPAGVVIVEGCTVELSEEDEAYSFNITFHGPGDRTFVLSAENQELMEEWMKAVTCASYDYMKVMVTELQKQVDELTELERLRKLGLNSVTDGLAVPPVVPARQRHNPFNLIERETSSNVATRKVIKKQNFTSIHNEYGQQINKTRDVWKREKRANLTSVIKEDVLITL</sequence>
<dbReference type="InterPro" id="IPR011993">
    <property type="entry name" value="PH-like_dom_sf"/>
</dbReference>
<dbReference type="Pfam" id="PF00169">
    <property type="entry name" value="PH"/>
    <property type="match status" value="1"/>
</dbReference>
<dbReference type="PANTHER" id="PTHR22902:SF53">
    <property type="entry name" value="INOSITOL PHOSPHATASE INTERACTING PROTEIN, ISOFORM A"/>
    <property type="match status" value="1"/>
</dbReference>
<dbReference type="AlphaFoldDB" id="E9GFS0"/>
<name>E9GFS0_DAPPU</name>
<dbReference type="GO" id="GO:0001881">
    <property type="term" value="P:receptor recycling"/>
    <property type="evidence" value="ECO:0000318"/>
    <property type="project" value="GO_Central"/>
</dbReference>
<dbReference type="SUPFAM" id="SSF50729">
    <property type="entry name" value="PH domain-like"/>
    <property type="match status" value="1"/>
</dbReference>
<dbReference type="GO" id="GO:0005769">
    <property type="term" value="C:early endosome"/>
    <property type="evidence" value="ECO:0000318"/>
    <property type="project" value="GO_Central"/>
</dbReference>
<evidence type="ECO:0000313" key="3">
    <source>
        <dbReference type="Proteomes" id="UP000000305"/>
    </source>
</evidence>